<comment type="catalytic activity">
    <reaction evidence="5">
        <text>a quinone + NADH + 5 H(+)(in) = a quinol + NAD(+) + 4 H(+)(out)</text>
        <dbReference type="Rhea" id="RHEA:57888"/>
        <dbReference type="ChEBI" id="CHEBI:15378"/>
        <dbReference type="ChEBI" id="CHEBI:24646"/>
        <dbReference type="ChEBI" id="CHEBI:57540"/>
        <dbReference type="ChEBI" id="CHEBI:57945"/>
        <dbReference type="ChEBI" id="CHEBI:132124"/>
    </reaction>
</comment>
<dbReference type="GO" id="GO:0003954">
    <property type="term" value="F:NADH dehydrogenase activity"/>
    <property type="evidence" value="ECO:0007669"/>
    <property type="project" value="TreeGrafter"/>
</dbReference>
<dbReference type="HAMAP" id="MF_01350">
    <property type="entry name" value="NDH1_NuoH"/>
    <property type="match status" value="1"/>
</dbReference>
<keyword evidence="5 6" id="KW-0520">NAD</keyword>
<feature type="transmembrane region" description="Helical" evidence="5">
    <location>
        <begin position="114"/>
        <end position="135"/>
    </location>
</feature>
<dbReference type="AlphaFoldDB" id="A0A292YF21"/>
<dbReference type="EC" id="7.1.1.-" evidence="5"/>
<evidence type="ECO:0000256" key="5">
    <source>
        <dbReference type="HAMAP-Rule" id="MF_01350"/>
    </source>
</evidence>
<feature type="transmembrane region" description="Helical" evidence="5">
    <location>
        <begin position="242"/>
        <end position="260"/>
    </location>
</feature>
<accession>A0A292YF21</accession>
<dbReference type="Proteomes" id="UP000217944">
    <property type="component" value="Unassembled WGS sequence"/>
</dbReference>
<comment type="similarity">
    <text evidence="5 6">Belongs to the complex I subunit 1 family.</text>
</comment>
<feature type="transmembrane region" description="Helical" evidence="5">
    <location>
        <begin position="156"/>
        <end position="175"/>
    </location>
</feature>
<dbReference type="GO" id="GO:0005886">
    <property type="term" value="C:plasma membrane"/>
    <property type="evidence" value="ECO:0007669"/>
    <property type="project" value="UniProtKB-SubCell"/>
</dbReference>
<dbReference type="PANTHER" id="PTHR11432:SF3">
    <property type="entry name" value="NADH-UBIQUINONE OXIDOREDUCTASE CHAIN 1"/>
    <property type="match status" value="1"/>
</dbReference>
<dbReference type="GO" id="GO:0048038">
    <property type="term" value="F:quinone binding"/>
    <property type="evidence" value="ECO:0007669"/>
    <property type="project" value="UniProtKB-KW"/>
</dbReference>
<dbReference type="EMBL" id="BDME01000002">
    <property type="protein sequence ID" value="GAX87700.1"/>
    <property type="molecule type" value="Genomic_DNA"/>
</dbReference>
<reference evidence="7 8" key="1">
    <citation type="journal article" date="2017" name="Syst. Appl. Microbiol.">
        <title>Lebetimonas natsushimae sp. nov., a novel strictly anaerobic, moderately thermophilic chemoautotroph isolated from a deep-sea hydrothermal vent polychaete nest in the Mid-Okinawa Trough.</title>
        <authorList>
            <person name="Nagata R."/>
            <person name="Takaki Y."/>
            <person name="Tame A."/>
            <person name="Nunoura T."/>
            <person name="Muto H."/>
            <person name="Mino S."/>
            <person name="Sawayama S."/>
            <person name="Takai K."/>
            <person name="Nakagawa S."/>
        </authorList>
    </citation>
    <scope>NUCLEOTIDE SEQUENCE [LARGE SCALE GENOMIC DNA]</scope>
    <source>
        <strain evidence="7 8">HS1857</strain>
    </source>
</reference>
<organism evidence="7 8">
    <name type="scientific">Lebetimonas natsushimae</name>
    <dbReference type="NCBI Taxonomy" id="1936991"/>
    <lineage>
        <taxon>Bacteria</taxon>
        <taxon>Pseudomonadati</taxon>
        <taxon>Campylobacterota</taxon>
        <taxon>Epsilonproteobacteria</taxon>
        <taxon>Nautiliales</taxon>
        <taxon>Nautiliaceae</taxon>
        <taxon>Lebetimonas</taxon>
    </lineage>
</organism>
<comment type="subcellular location">
    <subcellularLocation>
        <location evidence="5 6">Cell membrane</location>
        <topology evidence="5 6">Multi-pass membrane protein</topology>
    </subcellularLocation>
    <subcellularLocation>
        <location evidence="1">Membrane</location>
        <topology evidence="1">Multi-pass membrane protein</topology>
    </subcellularLocation>
</comment>
<feature type="transmembrane region" description="Helical" evidence="5">
    <location>
        <begin position="181"/>
        <end position="204"/>
    </location>
</feature>
<feature type="transmembrane region" description="Helical" evidence="5">
    <location>
        <begin position="266"/>
        <end position="285"/>
    </location>
</feature>
<feature type="transmembrane region" description="Helical" evidence="5">
    <location>
        <begin position="297"/>
        <end position="320"/>
    </location>
</feature>
<keyword evidence="5" id="KW-1003">Cell membrane</keyword>
<keyword evidence="2 5" id="KW-0812">Transmembrane</keyword>
<keyword evidence="8" id="KW-1185">Reference proteome</keyword>
<proteinExistence type="inferred from homology"/>
<dbReference type="GO" id="GO:0016655">
    <property type="term" value="F:oxidoreductase activity, acting on NAD(P)H, quinone or similar compound as acceptor"/>
    <property type="evidence" value="ECO:0007669"/>
    <property type="project" value="UniProtKB-UniRule"/>
</dbReference>
<protein>
    <recommendedName>
        <fullName evidence="5">NADH-quinone oxidoreductase subunit H</fullName>
        <ecNumber evidence="5">7.1.1.-</ecNumber>
    </recommendedName>
    <alternativeName>
        <fullName evidence="5">NADH dehydrogenase I subunit H</fullName>
    </alternativeName>
    <alternativeName>
        <fullName evidence="5">NDH-1 subunit H</fullName>
    </alternativeName>
</protein>
<dbReference type="Pfam" id="PF00146">
    <property type="entry name" value="NADHdh"/>
    <property type="match status" value="1"/>
</dbReference>
<evidence type="ECO:0000313" key="8">
    <source>
        <dbReference type="Proteomes" id="UP000217944"/>
    </source>
</evidence>
<evidence type="ECO:0000256" key="2">
    <source>
        <dbReference type="ARBA" id="ARBA00022692"/>
    </source>
</evidence>
<evidence type="ECO:0000256" key="6">
    <source>
        <dbReference type="RuleBase" id="RU000471"/>
    </source>
</evidence>
<keyword evidence="5" id="KW-1278">Translocase</keyword>
<keyword evidence="4 5" id="KW-0472">Membrane</keyword>
<keyword evidence="5" id="KW-0874">Quinone</keyword>
<evidence type="ECO:0000313" key="7">
    <source>
        <dbReference type="EMBL" id="GAX87700.1"/>
    </source>
</evidence>
<dbReference type="GO" id="GO:0009060">
    <property type="term" value="P:aerobic respiration"/>
    <property type="evidence" value="ECO:0007669"/>
    <property type="project" value="TreeGrafter"/>
</dbReference>
<keyword evidence="7" id="KW-0560">Oxidoreductase</keyword>
<dbReference type="RefSeq" id="WP_096258983.1">
    <property type="nucleotide sequence ID" value="NZ_BDME01000002.1"/>
</dbReference>
<feature type="transmembrane region" description="Helical" evidence="5">
    <location>
        <begin position="6"/>
        <end position="30"/>
    </location>
</feature>
<dbReference type="InterPro" id="IPR018086">
    <property type="entry name" value="NADH_UbQ_OxRdtase_su1_CS"/>
</dbReference>
<name>A0A292YF21_9BACT</name>
<feature type="transmembrane region" description="Helical" evidence="5">
    <location>
        <begin position="75"/>
        <end position="94"/>
    </location>
</feature>
<comment type="caution">
    <text evidence="7">The sequence shown here is derived from an EMBL/GenBank/DDBJ whole genome shotgun (WGS) entry which is preliminary data.</text>
</comment>
<keyword evidence="5" id="KW-0830">Ubiquinone</keyword>
<gene>
    <name evidence="5" type="primary">nuoH</name>
    <name evidence="7" type="ORF">LNAT_P0997</name>
</gene>
<evidence type="ECO:0000256" key="4">
    <source>
        <dbReference type="ARBA" id="ARBA00023136"/>
    </source>
</evidence>
<sequence>MGVGEILFYILVFPGLLFLLGWTFFVFYFSRKTLAYLHKRVGPHYNGPAGSLQTVYDIFKLLVKENVTPKSADPYLFNIIPIITPLVAALPVYLIPWSPMINNGHGIIDTQYGLLGIVVLIGVEPFLLFLTGFGSNNKYSFLGGMRILAQMISMEAPFFLAALSPAILFGTMNLYEIMQSNTWLTTLILLPGAIIYIVAMLGVLEQPPFNIPDAEQEIVYGFYTEYSGTNYVLLKFAEFTEILVVSASAVVLFFGGYKGIGFDSFWWLFFKIILIAILVVAIRASNPRLRLDQMLKFCWSWLTPMAILNLVWVTFARIYILGA</sequence>
<keyword evidence="3 5" id="KW-1133">Transmembrane helix</keyword>
<dbReference type="PANTHER" id="PTHR11432">
    <property type="entry name" value="NADH DEHYDROGENASE SUBUNIT 1"/>
    <property type="match status" value="1"/>
</dbReference>
<dbReference type="OrthoDB" id="9803734at2"/>
<comment type="subunit">
    <text evidence="5">NDH-1 is composed of 14 different subunits. Subunits NuoA, H, J, K, L, M, N constitute the membrane sector of the complex.</text>
</comment>
<dbReference type="InterPro" id="IPR001694">
    <property type="entry name" value="NADH_UbQ_OxRdtase_su1/FPO"/>
</dbReference>
<evidence type="ECO:0000256" key="3">
    <source>
        <dbReference type="ARBA" id="ARBA00022989"/>
    </source>
</evidence>
<comment type="function">
    <text evidence="5">NDH-1 shuttles electrons from NADH, via FMN and iron-sulfur (Fe-S) centers, to quinones in the respiratory chain. The immediate electron acceptor for the enzyme in this species is believed to be ubiquinone. Couples the redox reaction to proton translocation (for every two electrons transferred, four hydrogen ions are translocated across the cytoplasmic membrane), and thus conserves the redox energy in a proton gradient. This subunit may bind ubiquinone.</text>
</comment>
<evidence type="ECO:0000256" key="1">
    <source>
        <dbReference type="ARBA" id="ARBA00004141"/>
    </source>
</evidence>
<dbReference type="PROSITE" id="PS00667">
    <property type="entry name" value="COMPLEX1_ND1_1"/>
    <property type="match status" value="1"/>
</dbReference>